<dbReference type="SMART" id="SM00636">
    <property type="entry name" value="Glyco_18"/>
    <property type="match status" value="1"/>
</dbReference>
<name>A0A4S2KIA2_9HYME</name>
<protein>
    <recommendedName>
        <fullName evidence="1">GH18 domain-containing protein</fullName>
    </recommendedName>
</protein>
<dbReference type="PANTHER" id="PTHR11177:SF359">
    <property type="entry name" value="CHITINASE 10-RELATED"/>
    <property type="match status" value="1"/>
</dbReference>
<accession>A0A4S2KIA2</accession>
<comment type="caution">
    <text evidence="2">The sequence shown here is derived from an EMBL/GenBank/DDBJ whole genome shotgun (WGS) entry which is preliminary data.</text>
</comment>
<dbReference type="PANTHER" id="PTHR11177">
    <property type="entry name" value="CHITINASE"/>
    <property type="match status" value="1"/>
</dbReference>
<dbReference type="Gene3D" id="3.20.20.80">
    <property type="entry name" value="Glycosidases"/>
    <property type="match status" value="2"/>
</dbReference>
<dbReference type="InterPro" id="IPR050314">
    <property type="entry name" value="Glycosyl_Hydrlase_18"/>
</dbReference>
<dbReference type="Proteomes" id="UP000310200">
    <property type="component" value="Unassembled WGS sequence"/>
</dbReference>
<dbReference type="SUPFAM" id="SSF51445">
    <property type="entry name" value="(Trans)glycosidases"/>
    <property type="match status" value="1"/>
</dbReference>
<sequence length="301" mass="34487">MVIVYLENVLFCKRDIKQTLYVITIPAIIDPDKVSPLSDYYKVVCYFTNWAWYRPGIGRYMPENINHTLCTHIVYGFAHLDYSELVIKVKDSETDYDNHFYKRVVAYKERGLKVLLALGGWEDSAGGKYSRLANCNKGPDSDKENFAAILRELKAKFKKKKLLLSAAVSSDMQVIDKGYDVPALAKYLDWITVMASEYHGYWDERTGHVAPLYYHPDDEKYYDEMYYLNANYSINYWISKGAPPRSIVMGTPLYGRSFSLANKNVHGLNAPTYGGGKAGEVTNETGFLSYYEVNSCPKKKY</sequence>
<keyword evidence="3" id="KW-1185">Reference proteome</keyword>
<dbReference type="AlphaFoldDB" id="A0A4S2KIA2"/>
<dbReference type="Pfam" id="PF00704">
    <property type="entry name" value="Glyco_hydro_18"/>
    <property type="match status" value="2"/>
</dbReference>
<dbReference type="PROSITE" id="PS51910">
    <property type="entry name" value="GH18_2"/>
    <property type="match status" value="1"/>
</dbReference>
<dbReference type="InterPro" id="IPR011583">
    <property type="entry name" value="Chitinase_II/V-like_cat"/>
</dbReference>
<dbReference type="GO" id="GO:0004568">
    <property type="term" value="F:chitinase activity"/>
    <property type="evidence" value="ECO:0007669"/>
    <property type="project" value="TreeGrafter"/>
</dbReference>
<dbReference type="EMBL" id="QBLH01002192">
    <property type="protein sequence ID" value="TGZ49232.1"/>
    <property type="molecule type" value="Genomic_DNA"/>
</dbReference>
<gene>
    <name evidence="2" type="ORF">DBV15_12857</name>
</gene>
<feature type="domain" description="GH18" evidence="1">
    <location>
        <begin position="41"/>
        <end position="301"/>
    </location>
</feature>
<dbReference type="InterPro" id="IPR029070">
    <property type="entry name" value="Chitinase_insertion_sf"/>
</dbReference>
<feature type="non-terminal residue" evidence="2">
    <location>
        <position position="301"/>
    </location>
</feature>
<evidence type="ECO:0000313" key="3">
    <source>
        <dbReference type="Proteomes" id="UP000310200"/>
    </source>
</evidence>
<dbReference type="GO" id="GO:0005975">
    <property type="term" value="P:carbohydrate metabolic process"/>
    <property type="evidence" value="ECO:0007669"/>
    <property type="project" value="InterPro"/>
</dbReference>
<organism evidence="2 3">
    <name type="scientific">Temnothorax longispinosus</name>
    <dbReference type="NCBI Taxonomy" id="300112"/>
    <lineage>
        <taxon>Eukaryota</taxon>
        <taxon>Metazoa</taxon>
        <taxon>Ecdysozoa</taxon>
        <taxon>Arthropoda</taxon>
        <taxon>Hexapoda</taxon>
        <taxon>Insecta</taxon>
        <taxon>Pterygota</taxon>
        <taxon>Neoptera</taxon>
        <taxon>Endopterygota</taxon>
        <taxon>Hymenoptera</taxon>
        <taxon>Apocrita</taxon>
        <taxon>Aculeata</taxon>
        <taxon>Formicoidea</taxon>
        <taxon>Formicidae</taxon>
        <taxon>Myrmicinae</taxon>
        <taxon>Temnothorax</taxon>
    </lineage>
</organism>
<dbReference type="GO" id="GO:0006032">
    <property type="term" value="P:chitin catabolic process"/>
    <property type="evidence" value="ECO:0007669"/>
    <property type="project" value="TreeGrafter"/>
</dbReference>
<dbReference type="GO" id="GO:0008061">
    <property type="term" value="F:chitin binding"/>
    <property type="evidence" value="ECO:0007669"/>
    <property type="project" value="InterPro"/>
</dbReference>
<dbReference type="GO" id="GO:0005576">
    <property type="term" value="C:extracellular region"/>
    <property type="evidence" value="ECO:0007669"/>
    <property type="project" value="TreeGrafter"/>
</dbReference>
<dbReference type="STRING" id="300112.A0A4S2KIA2"/>
<dbReference type="SUPFAM" id="SSF54556">
    <property type="entry name" value="Chitinase insertion domain"/>
    <property type="match status" value="1"/>
</dbReference>
<dbReference type="InterPro" id="IPR017853">
    <property type="entry name" value="GH"/>
</dbReference>
<proteinExistence type="predicted"/>
<dbReference type="InterPro" id="IPR001223">
    <property type="entry name" value="Glyco_hydro18_cat"/>
</dbReference>
<evidence type="ECO:0000259" key="1">
    <source>
        <dbReference type="PROSITE" id="PS51910"/>
    </source>
</evidence>
<reference evidence="2 3" key="1">
    <citation type="journal article" date="2019" name="Philos. Trans. R. Soc. Lond., B, Biol. Sci.">
        <title>Ant behaviour and brain gene expression of defending hosts depend on the ecological success of the intruding social parasite.</title>
        <authorList>
            <person name="Kaur R."/>
            <person name="Stoldt M."/>
            <person name="Jongepier E."/>
            <person name="Feldmeyer B."/>
            <person name="Menzel F."/>
            <person name="Bornberg-Bauer E."/>
            <person name="Foitzik S."/>
        </authorList>
    </citation>
    <scope>NUCLEOTIDE SEQUENCE [LARGE SCALE GENOMIC DNA]</scope>
    <source>
        <tissue evidence="2">Whole body</tissue>
    </source>
</reference>
<evidence type="ECO:0000313" key="2">
    <source>
        <dbReference type="EMBL" id="TGZ49232.1"/>
    </source>
</evidence>